<dbReference type="SUPFAM" id="SSF53271">
    <property type="entry name" value="PRTase-like"/>
    <property type="match status" value="1"/>
</dbReference>
<reference evidence="3 4" key="1">
    <citation type="submission" date="2019-01" db="EMBL/GenBank/DDBJ databases">
        <title>Weissella sp. nov., a novel lactic acid bacterium isolated from animal feces.</title>
        <authorList>
            <person name="Wang L.-T."/>
        </authorList>
    </citation>
    <scope>NUCLEOTIDE SEQUENCE [LARGE SCALE GENOMIC DNA]</scope>
    <source>
        <strain evidence="3 4">8H-2</strain>
    </source>
</reference>
<dbReference type="CDD" id="cd06223">
    <property type="entry name" value="PRTases_typeI"/>
    <property type="match status" value="1"/>
</dbReference>
<dbReference type="EMBL" id="SDGZ01000027">
    <property type="protein sequence ID" value="TYC47893.1"/>
    <property type="molecule type" value="Genomic_DNA"/>
</dbReference>
<dbReference type="OrthoDB" id="9779910at2"/>
<protein>
    <submittedName>
        <fullName evidence="3">ComF family protein</fullName>
    </submittedName>
</protein>
<organism evidence="3 4">
    <name type="scientific">Weissella muntiaci</name>
    <dbReference type="NCBI Taxonomy" id="2508881"/>
    <lineage>
        <taxon>Bacteria</taxon>
        <taxon>Bacillati</taxon>
        <taxon>Bacillota</taxon>
        <taxon>Bacilli</taxon>
        <taxon>Lactobacillales</taxon>
        <taxon>Lactobacillaceae</taxon>
        <taxon>Weissella</taxon>
    </lineage>
</organism>
<dbReference type="PANTHER" id="PTHR47505:SF1">
    <property type="entry name" value="DNA UTILIZATION PROTEIN YHGH"/>
    <property type="match status" value="1"/>
</dbReference>
<comment type="similarity">
    <text evidence="1">Belongs to the ComF/GntX family.</text>
</comment>
<dbReference type="InterPro" id="IPR051910">
    <property type="entry name" value="ComF/GntX_DNA_util-trans"/>
</dbReference>
<dbReference type="Gene3D" id="3.40.50.2020">
    <property type="match status" value="1"/>
</dbReference>
<dbReference type="AlphaFoldDB" id="A0A6C2C304"/>
<keyword evidence="4" id="KW-1185">Reference proteome</keyword>
<dbReference type="Pfam" id="PF00156">
    <property type="entry name" value="Pribosyltran"/>
    <property type="match status" value="1"/>
</dbReference>
<feature type="domain" description="Phosphoribosyltransferase" evidence="2">
    <location>
        <begin position="214"/>
        <end position="264"/>
    </location>
</feature>
<accession>A0A6C2C304</accession>
<comment type="caution">
    <text evidence="3">The sequence shown here is derived from an EMBL/GenBank/DDBJ whole genome shotgun (WGS) entry which is preliminary data.</text>
</comment>
<dbReference type="InterPro" id="IPR000836">
    <property type="entry name" value="PRTase_dom"/>
</dbReference>
<proteinExistence type="inferred from homology"/>
<name>A0A6C2C304_9LACO</name>
<dbReference type="Proteomes" id="UP000371977">
    <property type="component" value="Unassembled WGS sequence"/>
</dbReference>
<evidence type="ECO:0000313" key="3">
    <source>
        <dbReference type="EMBL" id="TYC47893.1"/>
    </source>
</evidence>
<evidence type="ECO:0000313" key="4">
    <source>
        <dbReference type="Proteomes" id="UP000371977"/>
    </source>
</evidence>
<sequence length="265" mass="30320">MLAVMCIILAVVRGLLQVSEVGRFYLSVRKSNGLIDMVKQNCELCASELIWDWQLLDFFNFKVRLRELICSTCRMAFEKLTGPFCQYCSRAIMADEVICFDCFTWQKQIGGLFKNQALYTYNSMMRNFLALYKFRSGYHLRALFKQELEETIIRLQTDLIVPIPISSQTKRERGFNQVTALIDGLEVSELLRCKPAKERQVQKSRTERLKSSQPFFIVKDVKKTVSDKTICLVDDVYTTGTTLRHAAGVLMAAGAKSVCTVTLAR</sequence>
<evidence type="ECO:0000259" key="2">
    <source>
        <dbReference type="Pfam" id="PF00156"/>
    </source>
</evidence>
<dbReference type="PANTHER" id="PTHR47505">
    <property type="entry name" value="DNA UTILIZATION PROTEIN YHGH"/>
    <property type="match status" value="1"/>
</dbReference>
<dbReference type="InterPro" id="IPR029057">
    <property type="entry name" value="PRTase-like"/>
</dbReference>
<evidence type="ECO:0000256" key="1">
    <source>
        <dbReference type="ARBA" id="ARBA00008007"/>
    </source>
</evidence>
<gene>
    <name evidence="3" type="ORF">ESZ50_10725</name>
</gene>